<accession>A0A2T3AY79</accession>
<dbReference type="EMBL" id="KZ679013">
    <property type="protein sequence ID" value="PSS15001.1"/>
    <property type="molecule type" value="Genomic_DNA"/>
</dbReference>
<evidence type="ECO:0000256" key="1">
    <source>
        <dbReference type="SAM" id="MobiDB-lite"/>
    </source>
</evidence>
<dbReference type="GeneID" id="36572350"/>
<feature type="compositionally biased region" description="Polar residues" evidence="1">
    <location>
        <begin position="172"/>
        <end position="182"/>
    </location>
</feature>
<feature type="compositionally biased region" description="Polar residues" evidence="1">
    <location>
        <begin position="43"/>
        <end position="62"/>
    </location>
</feature>
<protein>
    <submittedName>
        <fullName evidence="2">Uncharacterized protein</fullName>
    </submittedName>
</protein>
<feature type="region of interest" description="Disordered" evidence="1">
    <location>
        <begin position="41"/>
        <end position="62"/>
    </location>
</feature>
<dbReference type="Proteomes" id="UP000241818">
    <property type="component" value="Unassembled WGS sequence"/>
</dbReference>
<keyword evidence="3" id="KW-1185">Reference proteome</keyword>
<dbReference type="InParanoid" id="A0A2T3AY79"/>
<name>A0A2T3AY79_AMORE</name>
<proteinExistence type="predicted"/>
<reference evidence="2 3" key="1">
    <citation type="journal article" date="2018" name="New Phytol.">
        <title>Comparative genomics and transcriptomics depict ericoid mycorrhizal fungi as versatile saprotrophs and plant mutualists.</title>
        <authorList>
            <person name="Martino E."/>
            <person name="Morin E."/>
            <person name="Grelet G.A."/>
            <person name="Kuo A."/>
            <person name="Kohler A."/>
            <person name="Daghino S."/>
            <person name="Barry K.W."/>
            <person name="Cichocki N."/>
            <person name="Clum A."/>
            <person name="Dockter R.B."/>
            <person name="Hainaut M."/>
            <person name="Kuo R.C."/>
            <person name="LaButti K."/>
            <person name="Lindahl B.D."/>
            <person name="Lindquist E.A."/>
            <person name="Lipzen A."/>
            <person name="Khouja H.R."/>
            <person name="Magnuson J."/>
            <person name="Murat C."/>
            <person name="Ohm R.A."/>
            <person name="Singer S.W."/>
            <person name="Spatafora J.W."/>
            <person name="Wang M."/>
            <person name="Veneault-Fourrey C."/>
            <person name="Henrissat B."/>
            <person name="Grigoriev I.V."/>
            <person name="Martin F.M."/>
            <person name="Perotto S."/>
        </authorList>
    </citation>
    <scope>NUCLEOTIDE SEQUENCE [LARGE SCALE GENOMIC DNA]</scope>
    <source>
        <strain evidence="2 3">ATCC 22711</strain>
    </source>
</reference>
<organism evidence="2 3">
    <name type="scientific">Amorphotheca resinae ATCC 22711</name>
    <dbReference type="NCBI Taxonomy" id="857342"/>
    <lineage>
        <taxon>Eukaryota</taxon>
        <taxon>Fungi</taxon>
        <taxon>Dikarya</taxon>
        <taxon>Ascomycota</taxon>
        <taxon>Pezizomycotina</taxon>
        <taxon>Leotiomycetes</taxon>
        <taxon>Helotiales</taxon>
        <taxon>Amorphothecaceae</taxon>
        <taxon>Amorphotheca</taxon>
    </lineage>
</organism>
<feature type="region of interest" description="Disordered" evidence="1">
    <location>
        <begin position="162"/>
        <end position="201"/>
    </location>
</feature>
<dbReference type="RefSeq" id="XP_024719600.1">
    <property type="nucleotide sequence ID" value="XM_024864269.1"/>
</dbReference>
<dbReference type="AlphaFoldDB" id="A0A2T3AY79"/>
<evidence type="ECO:0000313" key="2">
    <source>
        <dbReference type="EMBL" id="PSS15001.1"/>
    </source>
</evidence>
<sequence length="544" mass="59973">MNTTMNTLDKRLFQGVHPSTESLLEVFRQTLIVFYRAEPKSPASPSLTRDISPKQPANETPTPLSLSIISAFIPVGEMEFEVLKRTRAKSPCFWVGQLDCSPSHGSDLARILASEYQALLPPRTFTPVPEPQILGKSIRKVKGQQSLRDLIERDKQVISVSSDCDTLVGSESPRSPLSPTSEHPSEDEDPPLSPTHSEQKAHLHYQVAAQDAVQEEKPSNPASVQPTAVGFQLCLDLLTEQLSTGLFKKHPAEELDSPSSLQLLLMIESYESIRQQIRRAKSNPSLTGKQFDHMIDIEQTLEHWLHALYGVYDNTVADTKVNNDSADSATVSNDSVESFHSCLSYISTSAEAPSSVAGEPACVDELETMEEIAEAAKAIRALVDTGARELMPERPIVVRRHCAAWIIWRVAQCGGLNMQDGALIRTADKAKLETSSQPPNGFCAMVFPGEYNYSLQNKDLSPRIRTEKLPFRPLQVRIALSKFWSTSTGPSFALGSPHQPLPSHRFSHSTLDNPHIAPRILRHNPVALFPQLGRRAGIAAGYAP</sequence>
<evidence type="ECO:0000313" key="3">
    <source>
        <dbReference type="Proteomes" id="UP000241818"/>
    </source>
</evidence>
<gene>
    <name evidence="2" type="ORF">M430DRAFT_20313</name>
</gene>
<dbReference type="OrthoDB" id="5232891at2759"/>